<reference evidence="2 3" key="1">
    <citation type="submission" date="2019-12" db="EMBL/GenBank/DDBJ databases">
        <title>Chromosome-level assembly of the Caenorhabditis remanei genome.</title>
        <authorList>
            <person name="Teterina A.A."/>
            <person name="Willis J.H."/>
            <person name="Phillips P.C."/>
        </authorList>
    </citation>
    <scope>NUCLEOTIDE SEQUENCE [LARGE SCALE GENOMIC DNA]</scope>
    <source>
        <strain evidence="2 3">PX506</strain>
        <tissue evidence="2">Whole organism</tissue>
    </source>
</reference>
<sequence length="185" mass="21986">MSYQALQKRTFGFENEEWLEYFIVLSFIVLVGQGLSFLIEWFLVFLKLIPYFTSKNAFVTYVTFGHFLGFFLSQFVMGIFLIVNHAEWKSHKSAFRKMVSFTVFTVIYLYNPWIVAYQVEAVGFYNDFKCTALVFTLSAPIILVAWSFYTFFMWRMSRIEADYEPCEVIYGAEDSETKKLMEYYE</sequence>
<dbReference type="AlphaFoldDB" id="A0A6A5H0Y6"/>
<keyword evidence="1" id="KW-1133">Transmembrane helix</keyword>
<dbReference type="EMBL" id="WUAV01000003">
    <property type="protein sequence ID" value="KAF1760446.1"/>
    <property type="molecule type" value="Genomic_DNA"/>
</dbReference>
<organism evidence="2 3">
    <name type="scientific">Caenorhabditis remanei</name>
    <name type="common">Caenorhabditis vulgaris</name>
    <dbReference type="NCBI Taxonomy" id="31234"/>
    <lineage>
        <taxon>Eukaryota</taxon>
        <taxon>Metazoa</taxon>
        <taxon>Ecdysozoa</taxon>
        <taxon>Nematoda</taxon>
        <taxon>Chromadorea</taxon>
        <taxon>Rhabditida</taxon>
        <taxon>Rhabditina</taxon>
        <taxon>Rhabditomorpha</taxon>
        <taxon>Rhabditoidea</taxon>
        <taxon>Rhabditidae</taxon>
        <taxon>Peloderinae</taxon>
        <taxon>Caenorhabditis</taxon>
    </lineage>
</organism>
<gene>
    <name evidence="2" type="ORF">GCK72_008695</name>
</gene>
<dbReference type="GeneID" id="78774729"/>
<dbReference type="Proteomes" id="UP000483820">
    <property type="component" value="Chromosome III"/>
</dbReference>
<protein>
    <submittedName>
        <fullName evidence="2">Uncharacterized protein</fullName>
    </submittedName>
</protein>
<comment type="caution">
    <text evidence="2">The sequence shown here is derived from an EMBL/GenBank/DDBJ whole genome shotgun (WGS) entry which is preliminary data.</text>
</comment>
<keyword evidence="1" id="KW-0812">Transmembrane</keyword>
<evidence type="ECO:0000256" key="1">
    <source>
        <dbReference type="SAM" id="Phobius"/>
    </source>
</evidence>
<feature type="transmembrane region" description="Helical" evidence="1">
    <location>
        <begin position="98"/>
        <end position="119"/>
    </location>
</feature>
<keyword evidence="1" id="KW-0472">Membrane</keyword>
<dbReference type="RefSeq" id="XP_053586562.1">
    <property type="nucleotide sequence ID" value="XM_053726985.1"/>
</dbReference>
<evidence type="ECO:0000313" key="3">
    <source>
        <dbReference type="Proteomes" id="UP000483820"/>
    </source>
</evidence>
<evidence type="ECO:0000313" key="2">
    <source>
        <dbReference type="EMBL" id="KAF1760446.1"/>
    </source>
</evidence>
<dbReference type="CTD" id="78774729"/>
<feature type="transmembrane region" description="Helical" evidence="1">
    <location>
        <begin position="21"/>
        <end position="44"/>
    </location>
</feature>
<name>A0A6A5H0Y6_CAERE</name>
<feature type="transmembrane region" description="Helical" evidence="1">
    <location>
        <begin position="64"/>
        <end position="86"/>
    </location>
</feature>
<proteinExistence type="predicted"/>
<dbReference type="KEGG" id="crq:GCK72_008695"/>
<accession>A0A6A5H0Y6</accession>
<feature type="transmembrane region" description="Helical" evidence="1">
    <location>
        <begin position="131"/>
        <end position="152"/>
    </location>
</feature>